<protein>
    <submittedName>
        <fullName evidence="2">Transposase</fullName>
    </submittedName>
</protein>
<feature type="domain" description="Transposase IS200-like" evidence="1">
    <location>
        <begin position="9"/>
        <end position="124"/>
    </location>
</feature>
<sequence length="232" mass="25299">MARQARLAVPGLAHCVRLTALAGQPAFLDDEDLTRFRAHLTEAVRSHGVQVHAFCLLPSRVDLLLRPEKDQGLSLAIQALGRRYVASFNLRHGRQGTLWAGRFRACPLQPGSAELAAMAWVESGAELREHLAPTLLQSPASSAMHHLGARREQLVTDPPGYWALGNTPFERELAYRALLGADSAEVAHWAPRLQAGLRGGRGVGEAEFASTLEVQLGLGPRRPRGRPPKVRL</sequence>
<dbReference type="InterPro" id="IPR036515">
    <property type="entry name" value="Transposase_17_sf"/>
</dbReference>
<dbReference type="EMBL" id="JAAGOH010000017">
    <property type="protein sequence ID" value="NDY92360.1"/>
    <property type="molecule type" value="Genomic_DNA"/>
</dbReference>
<dbReference type="InterPro" id="IPR002686">
    <property type="entry name" value="Transposase_17"/>
</dbReference>
<gene>
    <name evidence="2" type="ORF">G3A44_14315</name>
</gene>
<reference evidence="2 3" key="1">
    <citation type="submission" date="2020-02" db="EMBL/GenBank/DDBJ databases">
        <title>Ideonella bacterium strain TBM-1.</title>
        <authorList>
            <person name="Chen W.-M."/>
        </authorList>
    </citation>
    <scope>NUCLEOTIDE SEQUENCE [LARGE SCALE GENOMIC DNA]</scope>
    <source>
        <strain evidence="2 3">TBM-1</strain>
    </source>
</reference>
<dbReference type="GO" id="GO:0004803">
    <property type="term" value="F:transposase activity"/>
    <property type="evidence" value="ECO:0007669"/>
    <property type="project" value="InterPro"/>
</dbReference>
<dbReference type="PANTHER" id="PTHR34322">
    <property type="entry name" value="TRANSPOSASE, Y1_TNP DOMAIN-CONTAINING"/>
    <property type="match status" value="1"/>
</dbReference>
<proteinExistence type="predicted"/>
<dbReference type="SMART" id="SM01321">
    <property type="entry name" value="Y1_Tnp"/>
    <property type="match status" value="1"/>
</dbReference>
<dbReference type="SUPFAM" id="SSF143422">
    <property type="entry name" value="Transposase IS200-like"/>
    <property type="match status" value="1"/>
</dbReference>
<dbReference type="GO" id="GO:0003677">
    <property type="term" value="F:DNA binding"/>
    <property type="evidence" value="ECO:0007669"/>
    <property type="project" value="InterPro"/>
</dbReference>
<dbReference type="PANTHER" id="PTHR34322:SF2">
    <property type="entry name" value="TRANSPOSASE IS200-LIKE DOMAIN-CONTAINING PROTEIN"/>
    <property type="match status" value="1"/>
</dbReference>
<dbReference type="Gene3D" id="3.30.70.1290">
    <property type="entry name" value="Transposase IS200-like"/>
    <property type="match status" value="1"/>
</dbReference>
<organism evidence="2 3">
    <name type="scientific">Ideonella livida</name>
    <dbReference type="NCBI Taxonomy" id="2707176"/>
    <lineage>
        <taxon>Bacteria</taxon>
        <taxon>Pseudomonadati</taxon>
        <taxon>Pseudomonadota</taxon>
        <taxon>Betaproteobacteria</taxon>
        <taxon>Burkholderiales</taxon>
        <taxon>Sphaerotilaceae</taxon>
        <taxon>Ideonella</taxon>
    </lineage>
</organism>
<dbReference type="RefSeq" id="WP_163458212.1">
    <property type="nucleotide sequence ID" value="NZ_JAAGOH010000017.1"/>
</dbReference>
<accession>A0A7C9TJY8</accession>
<name>A0A7C9TJY8_9BURK</name>
<keyword evidence="3" id="KW-1185">Reference proteome</keyword>
<dbReference type="GO" id="GO:0006313">
    <property type="term" value="P:DNA transposition"/>
    <property type="evidence" value="ECO:0007669"/>
    <property type="project" value="InterPro"/>
</dbReference>
<dbReference type="Proteomes" id="UP000484255">
    <property type="component" value="Unassembled WGS sequence"/>
</dbReference>
<evidence type="ECO:0000313" key="2">
    <source>
        <dbReference type="EMBL" id="NDY92360.1"/>
    </source>
</evidence>
<dbReference type="AlphaFoldDB" id="A0A7C9TJY8"/>
<evidence type="ECO:0000259" key="1">
    <source>
        <dbReference type="SMART" id="SM01321"/>
    </source>
</evidence>
<comment type="caution">
    <text evidence="2">The sequence shown here is derived from an EMBL/GenBank/DDBJ whole genome shotgun (WGS) entry which is preliminary data.</text>
</comment>
<evidence type="ECO:0000313" key="3">
    <source>
        <dbReference type="Proteomes" id="UP000484255"/>
    </source>
</evidence>